<feature type="transmembrane region" description="Helical" evidence="7">
    <location>
        <begin position="287"/>
        <end position="306"/>
    </location>
</feature>
<comment type="catalytic activity">
    <reaction evidence="6">
        <text>(R)-4'-phosphopantetheine + ATP + H(+) = 3'-dephospho-CoA + diphosphate</text>
        <dbReference type="Rhea" id="RHEA:19801"/>
        <dbReference type="ChEBI" id="CHEBI:15378"/>
        <dbReference type="ChEBI" id="CHEBI:30616"/>
        <dbReference type="ChEBI" id="CHEBI:33019"/>
        <dbReference type="ChEBI" id="CHEBI:57328"/>
        <dbReference type="ChEBI" id="CHEBI:61723"/>
        <dbReference type="EC" id="2.7.7.3"/>
    </reaction>
</comment>
<dbReference type="Gene3D" id="3.40.50.620">
    <property type="entry name" value="HUPs"/>
    <property type="match status" value="1"/>
</dbReference>
<dbReference type="GO" id="GO:0004595">
    <property type="term" value="F:pantetheine-phosphate adenylyltransferase activity"/>
    <property type="evidence" value="ECO:0007669"/>
    <property type="project" value="UniProtKB-EC"/>
</dbReference>
<dbReference type="SUPFAM" id="SSF109604">
    <property type="entry name" value="HD-domain/PDEase-like"/>
    <property type="match status" value="1"/>
</dbReference>
<accession>A0A813FS13</accession>
<gene>
    <name evidence="9" type="ORF">PGLA1383_LOCUS34804</name>
    <name evidence="10" type="ORF">PGLA2088_LOCUS34990</name>
</gene>
<dbReference type="InterPro" id="IPR014729">
    <property type="entry name" value="Rossmann-like_a/b/a_fold"/>
</dbReference>
<evidence type="ECO:0000256" key="2">
    <source>
        <dbReference type="ARBA" id="ARBA00013868"/>
    </source>
</evidence>
<dbReference type="Pfam" id="PF01467">
    <property type="entry name" value="CTP_transf_like"/>
    <property type="match status" value="1"/>
</dbReference>
<proteinExistence type="predicted"/>
<dbReference type="PANTHER" id="PTHR21174:SF0">
    <property type="entry name" value="HD PHOSPHOHYDROLASE FAMILY PROTEIN-RELATED"/>
    <property type="match status" value="1"/>
</dbReference>
<dbReference type="InterPro" id="IPR001980">
    <property type="entry name" value="PPAT"/>
</dbReference>
<sequence length="497" mass="55084">MDGIAGKLECRWHELCETLGVSSEDRDLWWKTLRDRHGEAQRAYHTLSHLEEMFGYFDVHLASITDTAAVSLAIFFHDAVYDPRAGSPQNELDSAELFERFAQVALPAGDPPGLAKGALASKVRRWIVQTAHHRCSDEDECDCKLFMDFDMAVLGRSWPEYEIYSQQIRQEYSHVPEALFCAARGAFLKSVAGDAASSTAPPPSSIYATPEFRDSRELRARENARMEAVLLQRRFQALPWIRRQAALAALRIKALAANRFVRLAGFCGLLGGVAPAGAAALSSKLAWTLGMSTLAALVLGALRLLFGAPYLRQPLRSLPLQSPAAGLAVIAGSYNPPHQGHLEVIRHLSRIHERVHVVIGVNPGKTYAVSPYVRQELLRAMLRELELKNVEVVIWSSYVWKHAQAVGASVMYRGIRSWRQDGLAEKWLELQNLLAQRILGGWRQLVIPTAYIQADPKYAGVSSTLLRSRISASSSISDLVPLGCSLAVQHAYKEKVS</sequence>
<evidence type="ECO:0000256" key="5">
    <source>
        <dbReference type="ARBA" id="ARBA00022993"/>
    </source>
</evidence>
<dbReference type="PRINTS" id="PR01020">
    <property type="entry name" value="LPSBIOSNTHSS"/>
</dbReference>
<evidence type="ECO:0000256" key="4">
    <source>
        <dbReference type="ARBA" id="ARBA00022842"/>
    </source>
</evidence>
<evidence type="ECO:0000256" key="1">
    <source>
        <dbReference type="ARBA" id="ARBA00012392"/>
    </source>
</evidence>
<evidence type="ECO:0000313" key="10">
    <source>
        <dbReference type="EMBL" id="CAE8708577.1"/>
    </source>
</evidence>
<dbReference type="GO" id="GO:0015937">
    <property type="term" value="P:coenzyme A biosynthetic process"/>
    <property type="evidence" value="ECO:0007669"/>
    <property type="project" value="UniProtKB-KW"/>
</dbReference>
<keyword evidence="3" id="KW-0963">Cytoplasm</keyword>
<evidence type="ECO:0000313" key="11">
    <source>
        <dbReference type="Proteomes" id="UP000654075"/>
    </source>
</evidence>
<dbReference type="InterPro" id="IPR004821">
    <property type="entry name" value="Cyt_trans-like"/>
</dbReference>
<dbReference type="AlphaFoldDB" id="A0A813FS13"/>
<evidence type="ECO:0000256" key="6">
    <source>
        <dbReference type="ARBA" id="ARBA00029346"/>
    </source>
</evidence>
<dbReference type="NCBIfam" id="TIGR00125">
    <property type="entry name" value="cyt_tran_rel"/>
    <property type="match status" value="1"/>
</dbReference>
<protein>
    <recommendedName>
        <fullName evidence="2">Phosphopantetheine adenylyltransferase</fullName>
        <ecNumber evidence="1">2.7.7.3</ecNumber>
    </recommendedName>
</protein>
<dbReference type="Proteomes" id="UP000654075">
    <property type="component" value="Unassembled WGS sequence"/>
</dbReference>
<feature type="domain" description="Cytidyltransferase-like" evidence="8">
    <location>
        <begin position="330"/>
        <end position="469"/>
    </location>
</feature>
<feature type="transmembrane region" description="Helical" evidence="7">
    <location>
        <begin position="260"/>
        <end position="281"/>
    </location>
</feature>
<keyword evidence="7" id="KW-0812">Transmembrane</keyword>
<dbReference type="PANTHER" id="PTHR21174">
    <property type="match status" value="1"/>
</dbReference>
<keyword evidence="7" id="KW-1133">Transmembrane helix</keyword>
<dbReference type="OMA" id="FCESALG"/>
<keyword evidence="7" id="KW-0472">Membrane</keyword>
<keyword evidence="4" id="KW-0460">Magnesium</keyword>
<evidence type="ECO:0000259" key="8">
    <source>
        <dbReference type="Pfam" id="PF01467"/>
    </source>
</evidence>
<comment type="caution">
    <text evidence="9">The sequence shown here is derived from an EMBL/GenBank/DDBJ whole genome shotgun (WGS) entry which is preliminary data.</text>
</comment>
<dbReference type="InterPro" id="IPR009218">
    <property type="entry name" value="HD_phosphohydro"/>
</dbReference>
<dbReference type="EC" id="2.7.7.3" evidence="1"/>
<dbReference type="Proteomes" id="UP000626109">
    <property type="component" value="Unassembled WGS sequence"/>
</dbReference>
<evidence type="ECO:0000256" key="7">
    <source>
        <dbReference type="SAM" id="Phobius"/>
    </source>
</evidence>
<name>A0A813FS13_POLGL</name>
<dbReference type="OrthoDB" id="416699at2759"/>
<dbReference type="EMBL" id="CAJNNV010026068">
    <property type="protein sequence ID" value="CAE8617139.1"/>
    <property type="molecule type" value="Genomic_DNA"/>
</dbReference>
<evidence type="ECO:0000313" key="9">
    <source>
        <dbReference type="EMBL" id="CAE8617139.1"/>
    </source>
</evidence>
<dbReference type="SUPFAM" id="SSF52374">
    <property type="entry name" value="Nucleotidylyl transferase"/>
    <property type="match status" value="1"/>
</dbReference>
<evidence type="ECO:0000256" key="3">
    <source>
        <dbReference type="ARBA" id="ARBA00022490"/>
    </source>
</evidence>
<organism evidence="9 11">
    <name type="scientific">Polarella glacialis</name>
    <name type="common">Dinoflagellate</name>
    <dbReference type="NCBI Taxonomy" id="89957"/>
    <lineage>
        <taxon>Eukaryota</taxon>
        <taxon>Sar</taxon>
        <taxon>Alveolata</taxon>
        <taxon>Dinophyceae</taxon>
        <taxon>Suessiales</taxon>
        <taxon>Suessiaceae</taxon>
        <taxon>Polarella</taxon>
    </lineage>
</organism>
<keyword evidence="11" id="KW-1185">Reference proteome</keyword>
<reference evidence="9" key="1">
    <citation type="submission" date="2021-02" db="EMBL/GenBank/DDBJ databases">
        <authorList>
            <person name="Dougan E. K."/>
            <person name="Rhodes N."/>
            <person name="Thang M."/>
            <person name="Chan C."/>
        </authorList>
    </citation>
    <scope>NUCLEOTIDE SEQUENCE</scope>
</reference>
<keyword evidence="5" id="KW-0173">Coenzyme A biosynthesis</keyword>
<dbReference type="EMBL" id="CAJNNW010031717">
    <property type="protein sequence ID" value="CAE8708577.1"/>
    <property type="molecule type" value="Genomic_DNA"/>
</dbReference>